<sequence>MAPDWTQEEKTLLNIKKIIARSWRMNRQQLQVYCRKLERNRDRILPGQTGSAFIEKLEWISGSGMDAGTKIWPLLIQDTDRLLNLIHGHQNLDRKAWLAALPKLEACQSRYFKTELGTAFILDLKVKTGLGVPEKKPEPDKTVPAGNVILTDCMADKKELETVAAWLMEDVRERGKKTCKIKRLPFHRQIKRAAVPVLACLSVCFMSVWLHGQFVRERGRWSLQQMKVSAPNEAEIFIENMKAVPDSISSAEKLSDAGQPVEKMQVQDRK</sequence>
<dbReference type="Proteomes" id="UP000012589">
    <property type="component" value="Unassembled WGS sequence"/>
</dbReference>
<evidence type="ECO:0000256" key="2">
    <source>
        <dbReference type="SAM" id="Phobius"/>
    </source>
</evidence>
<proteinExistence type="predicted"/>
<evidence type="ECO:0000313" key="3">
    <source>
        <dbReference type="EMBL" id="EMZ17525.1"/>
    </source>
</evidence>
<keyword evidence="4" id="KW-1185">Reference proteome</keyword>
<keyword evidence="2" id="KW-1133">Transmembrane helix</keyword>
<reference evidence="3 4" key="1">
    <citation type="journal article" date="2014" name="Genome Announc.">
        <title>Draft genome sequences of the altered schaedler flora, a defined bacterial community from gnotobiotic mice.</title>
        <authorList>
            <person name="Wannemuehler M.J."/>
            <person name="Overstreet A.M."/>
            <person name="Ward D.V."/>
            <person name="Phillips G.J."/>
        </authorList>
    </citation>
    <scope>NUCLEOTIDE SEQUENCE [LARGE SCALE GENOMIC DNA]</scope>
    <source>
        <strain evidence="3 4">ASF492</strain>
    </source>
</reference>
<evidence type="ECO:0000313" key="4">
    <source>
        <dbReference type="Proteomes" id="UP000012589"/>
    </source>
</evidence>
<protein>
    <submittedName>
        <fullName evidence="3">Uncharacterized protein</fullName>
    </submittedName>
</protein>
<dbReference type="EMBL" id="AQFT01000206">
    <property type="protein sequence ID" value="EMZ17525.1"/>
    <property type="molecule type" value="Genomic_DNA"/>
</dbReference>
<dbReference type="AlphaFoldDB" id="N1ZUM9"/>
<accession>N1ZUM9</accession>
<evidence type="ECO:0000256" key="1">
    <source>
        <dbReference type="SAM" id="MobiDB-lite"/>
    </source>
</evidence>
<name>N1ZUM9_9FIRM</name>
<organism evidence="3 4">
    <name type="scientific">Eubacterium plexicaudatum ASF492</name>
    <dbReference type="NCBI Taxonomy" id="1235802"/>
    <lineage>
        <taxon>Bacteria</taxon>
        <taxon>Bacillati</taxon>
        <taxon>Bacillota</taxon>
        <taxon>Clostridia</taxon>
        <taxon>Eubacteriales</taxon>
        <taxon>Eubacteriaceae</taxon>
        <taxon>Eubacterium</taxon>
    </lineage>
</organism>
<feature type="transmembrane region" description="Helical" evidence="2">
    <location>
        <begin position="193"/>
        <end position="212"/>
    </location>
</feature>
<feature type="region of interest" description="Disordered" evidence="1">
    <location>
        <begin position="249"/>
        <end position="270"/>
    </location>
</feature>
<dbReference type="STRING" id="1235802.C823_05945"/>
<keyword evidence="2" id="KW-0812">Transmembrane</keyword>
<comment type="caution">
    <text evidence="3">The sequence shown here is derived from an EMBL/GenBank/DDBJ whole genome shotgun (WGS) entry which is preliminary data.</text>
</comment>
<keyword evidence="2" id="KW-0472">Membrane</keyword>
<dbReference type="HOGENOM" id="CLU_1029525_0_0_9"/>
<gene>
    <name evidence="3" type="ORF">C823_05945</name>
</gene>
<dbReference type="PATRIC" id="fig|1235802.3.peg.6281"/>